<keyword evidence="2" id="KW-1133">Transmembrane helix</keyword>
<dbReference type="AlphaFoldDB" id="A0A229NUR0"/>
<dbReference type="RefSeq" id="WP_089526351.1">
    <property type="nucleotide sequence ID" value="NZ_NMUQ01000003.1"/>
</dbReference>
<organism evidence="3 4">
    <name type="scientific">Paenibacillus herberti</name>
    <dbReference type="NCBI Taxonomy" id="1619309"/>
    <lineage>
        <taxon>Bacteria</taxon>
        <taxon>Bacillati</taxon>
        <taxon>Bacillota</taxon>
        <taxon>Bacilli</taxon>
        <taxon>Bacillales</taxon>
        <taxon>Paenibacillaceae</taxon>
        <taxon>Paenibacillus</taxon>
    </lineage>
</organism>
<comment type="caution">
    <text evidence="3">The sequence shown here is derived from an EMBL/GenBank/DDBJ whole genome shotgun (WGS) entry which is preliminary data.</text>
</comment>
<evidence type="ECO:0008006" key="5">
    <source>
        <dbReference type="Google" id="ProtNLM"/>
    </source>
</evidence>
<proteinExistence type="predicted"/>
<sequence>MQQPQQLRPMGIGRILDRSFQLYRTHFTTLAIIMLVLYGPMALATMGLSGDSGSSYSGIISGFQDGNFEEYFNTVDPEAQPITGLAIFSLLAALVMMLFLGPVSVAAVLHLVQAHLPGEEVPGPGELLKRGFRRFWPLTGSTLLFGVIIFGMYLLVVIAAGIIIGLTMVVGASGMGGTSPGMVLLIFVFLLAIVLLITFFVIRWAYYLPFVAFDESGTGLGYSWRVTKGSFWRLLLLYIVLSLLLSIFTGVISLGTTALFGGGTLNYIVSSLVSILIGALWVLPYAVSFFDLRVRRDGYGLDQLLNDADPYGGQTPPAPPASWGGYGSSERNDGTDNKEGSDGSGGSEGGNRP</sequence>
<evidence type="ECO:0000256" key="1">
    <source>
        <dbReference type="SAM" id="MobiDB-lite"/>
    </source>
</evidence>
<feature type="transmembrane region" description="Helical" evidence="2">
    <location>
        <begin position="27"/>
        <end position="48"/>
    </location>
</feature>
<dbReference type="OrthoDB" id="2375893at2"/>
<feature type="transmembrane region" description="Helical" evidence="2">
    <location>
        <begin position="267"/>
        <end position="287"/>
    </location>
</feature>
<evidence type="ECO:0000256" key="2">
    <source>
        <dbReference type="SAM" id="Phobius"/>
    </source>
</evidence>
<feature type="transmembrane region" description="Helical" evidence="2">
    <location>
        <begin position="85"/>
        <end position="109"/>
    </location>
</feature>
<keyword evidence="4" id="KW-1185">Reference proteome</keyword>
<dbReference type="Proteomes" id="UP000215145">
    <property type="component" value="Unassembled WGS sequence"/>
</dbReference>
<protein>
    <recommendedName>
        <fullName evidence="5">Glycerophosphoryl diester phosphodiesterase membrane domain-containing protein</fullName>
    </recommendedName>
</protein>
<feature type="compositionally biased region" description="Basic and acidic residues" evidence="1">
    <location>
        <begin position="330"/>
        <end position="341"/>
    </location>
</feature>
<accession>A0A229NUR0</accession>
<keyword evidence="2" id="KW-0812">Transmembrane</keyword>
<feature type="compositionally biased region" description="Gly residues" evidence="1">
    <location>
        <begin position="342"/>
        <end position="353"/>
    </location>
</feature>
<name>A0A229NUR0_9BACL</name>
<keyword evidence="2" id="KW-0472">Membrane</keyword>
<evidence type="ECO:0000313" key="4">
    <source>
        <dbReference type="Proteomes" id="UP000215145"/>
    </source>
</evidence>
<feature type="region of interest" description="Disordered" evidence="1">
    <location>
        <begin position="310"/>
        <end position="353"/>
    </location>
</feature>
<feature type="transmembrane region" description="Helical" evidence="2">
    <location>
        <begin position="235"/>
        <end position="261"/>
    </location>
</feature>
<feature type="transmembrane region" description="Helical" evidence="2">
    <location>
        <begin position="143"/>
        <end position="170"/>
    </location>
</feature>
<dbReference type="EMBL" id="NMUQ01000003">
    <property type="protein sequence ID" value="OXM13647.1"/>
    <property type="molecule type" value="Genomic_DNA"/>
</dbReference>
<gene>
    <name evidence="3" type="ORF">CGZ75_21745</name>
</gene>
<evidence type="ECO:0000313" key="3">
    <source>
        <dbReference type="EMBL" id="OXM13647.1"/>
    </source>
</evidence>
<reference evidence="3 4" key="1">
    <citation type="submission" date="2017-07" db="EMBL/GenBank/DDBJ databases">
        <title>Paenibacillus herberti R33 genome sequencing and assembly.</title>
        <authorList>
            <person name="Su W."/>
        </authorList>
    </citation>
    <scope>NUCLEOTIDE SEQUENCE [LARGE SCALE GENOMIC DNA]</scope>
    <source>
        <strain evidence="3 4">R33</strain>
    </source>
</reference>
<feature type="transmembrane region" description="Helical" evidence="2">
    <location>
        <begin position="182"/>
        <end position="202"/>
    </location>
</feature>